<evidence type="ECO:0000313" key="5">
    <source>
        <dbReference type="Proteomes" id="UP001164929"/>
    </source>
</evidence>
<organism evidence="4 5">
    <name type="scientific">Populus alba x Populus x berolinensis</name>
    <dbReference type="NCBI Taxonomy" id="444605"/>
    <lineage>
        <taxon>Eukaryota</taxon>
        <taxon>Viridiplantae</taxon>
        <taxon>Streptophyta</taxon>
        <taxon>Embryophyta</taxon>
        <taxon>Tracheophyta</taxon>
        <taxon>Spermatophyta</taxon>
        <taxon>Magnoliopsida</taxon>
        <taxon>eudicotyledons</taxon>
        <taxon>Gunneridae</taxon>
        <taxon>Pentapetalae</taxon>
        <taxon>rosids</taxon>
        <taxon>fabids</taxon>
        <taxon>Malpighiales</taxon>
        <taxon>Salicaceae</taxon>
        <taxon>Saliceae</taxon>
        <taxon>Populus</taxon>
    </lineage>
</organism>
<dbReference type="Gene3D" id="2.60.120.330">
    <property type="entry name" value="B-lactam Antibiotic, Isopenicillin N Synthase, Chain"/>
    <property type="match status" value="1"/>
</dbReference>
<comment type="caution">
    <text evidence="4">The sequence shown here is derived from an EMBL/GenBank/DDBJ whole genome shotgun (WGS) entry which is preliminary data.</text>
</comment>
<evidence type="ECO:0000256" key="1">
    <source>
        <dbReference type="ARBA" id="ARBA00022723"/>
    </source>
</evidence>
<dbReference type="SUPFAM" id="SSF51197">
    <property type="entry name" value="Clavaminate synthase-like"/>
    <property type="match status" value="1"/>
</dbReference>
<proteinExistence type="predicted"/>
<accession>A0AAD6RF03</accession>
<dbReference type="AlphaFoldDB" id="A0AAD6RF03"/>
<gene>
    <name evidence="4" type="ORF">NC653_006641</name>
</gene>
<protein>
    <recommendedName>
        <fullName evidence="3">Non-haem dioxygenase N-terminal domain-containing protein</fullName>
    </recommendedName>
</protein>
<keyword evidence="1" id="KW-0479">Metal-binding</keyword>
<dbReference type="InterPro" id="IPR027443">
    <property type="entry name" value="IPNS-like_sf"/>
</dbReference>
<dbReference type="EMBL" id="JAQIZT010000002">
    <property type="protein sequence ID" value="KAJ7007668.1"/>
    <property type="molecule type" value="Genomic_DNA"/>
</dbReference>
<evidence type="ECO:0000256" key="2">
    <source>
        <dbReference type="ARBA" id="ARBA00023004"/>
    </source>
</evidence>
<keyword evidence="2" id="KW-0408">Iron</keyword>
<keyword evidence="5" id="KW-1185">Reference proteome</keyword>
<dbReference type="Pfam" id="PF14226">
    <property type="entry name" value="DIOX_N"/>
    <property type="match status" value="1"/>
</dbReference>
<evidence type="ECO:0000313" key="4">
    <source>
        <dbReference type="EMBL" id="KAJ7007668.1"/>
    </source>
</evidence>
<sequence length="126" mass="14309">MPECHSAELPILDISQPLQPSALASLAEACQEWVFFRISNHGISKELYNKLYSLSQQLFGLPAETKLELGPSSSINTYTPHFIASPFFECLRVFGEPQLKFLCIFLRVLQIPFLANKFEFRAALQE</sequence>
<dbReference type="InterPro" id="IPR026992">
    <property type="entry name" value="DIOX_N"/>
</dbReference>
<reference evidence="4" key="1">
    <citation type="journal article" date="2023" name="Mol. Ecol. Resour.">
        <title>Chromosome-level genome assembly of a triploid poplar Populus alba 'Berolinensis'.</title>
        <authorList>
            <person name="Chen S."/>
            <person name="Yu Y."/>
            <person name="Wang X."/>
            <person name="Wang S."/>
            <person name="Zhang T."/>
            <person name="Zhou Y."/>
            <person name="He R."/>
            <person name="Meng N."/>
            <person name="Wang Y."/>
            <person name="Liu W."/>
            <person name="Liu Z."/>
            <person name="Liu J."/>
            <person name="Guo Q."/>
            <person name="Huang H."/>
            <person name="Sederoff R.R."/>
            <person name="Wang G."/>
            <person name="Qu G."/>
            <person name="Chen S."/>
        </authorList>
    </citation>
    <scope>NUCLEOTIDE SEQUENCE</scope>
    <source>
        <strain evidence="4">SC-2020</strain>
    </source>
</reference>
<name>A0AAD6RF03_9ROSI</name>
<feature type="domain" description="Non-haem dioxygenase N-terminal" evidence="3">
    <location>
        <begin position="9"/>
        <end position="82"/>
    </location>
</feature>
<dbReference type="GO" id="GO:0046872">
    <property type="term" value="F:metal ion binding"/>
    <property type="evidence" value="ECO:0007669"/>
    <property type="project" value="UniProtKB-KW"/>
</dbReference>
<evidence type="ECO:0000259" key="3">
    <source>
        <dbReference type="Pfam" id="PF14226"/>
    </source>
</evidence>
<dbReference type="Proteomes" id="UP001164929">
    <property type="component" value="Chromosome 2"/>
</dbReference>